<evidence type="ECO:0008006" key="3">
    <source>
        <dbReference type="Google" id="ProtNLM"/>
    </source>
</evidence>
<name>A0A517MXF6_9BACT</name>
<gene>
    <name evidence="1" type="ORF">HG15A2_28880</name>
</gene>
<dbReference type="EMBL" id="CP036263">
    <property type="protein sequence ID" value="QDS99564.1"/>
    <property type="molecule type" value="Genomic_DNA"/>
</dbReference>
<dbReference type="AlphaFoldDB" id="A0A517MXF6"/>
<protein>
    <recommendedName>
        <fullName evidence="3">HEAT repeat domain-containing protein</fullName>
    </recommendedName>
</protein>
<dbReference type="RefSeq" id="WP_145060765.1">
    <property type="nucleotide sequence ID" value="NZ_CP036263.1"/>
</dbReference>
<dbReference type="KEGG" id="amob:HG15A2_28880"/>
<accession>A0A517MXF6</accession>
<organism evidence="1 2">
    <name type="scientific">Adhaeretor mobilis</name>
    <dbReference type="NCBI Taxonomy" id="1930276"/>
    <lineage>
        <taxon>Bacteria</taxon>
        <taxon>Pseudomonadati</taxon>
        <taxon>Planctomycetota</taxon>
        <taxon>Planctomycetia</taxon>
        <taxon>Pirellulales</taxon>
        <taxon>Lacipirellulaceae</taxon>
        <taxon>Adhaeretor</taxon>
    </lineage>
</organism>
<keyword evidence="2" id="KW-1185">Reference proteome</keyword>
<dbReference type="Proteomes" id="UP000319852">
    <property type="component" value="Chromosome"/>
</dbReference>
<evidence type="ECO:0000313" key="1">
    <source>
        <dbReference type="EMBL" id="QDS99564.1"/>
    </source>
</evidence>
<proteinExistence type="predicted"/>
<sequence length="130" mass="14525">MKAICYLREHLSSPNKQVRLKALKLVLSHPDATPLDLVMGICSADNRNFEFLETFDLGPAMRQAWPRLLGVDDDNVYKYLENSYSENPSRNVSYVRHVLKLIGTDRATGMLSDAISRSGNSAQAGIDLRA</sequence>
<evidence type="ECO:0000313" key="2">
    <source>
        <dbReference type="Proteomes" id="UP000319852"/>
    </source>
</evidence>
<reference evidence="1 2" key="1">
    <citation type="submission" date="2019-02" db="EMBL/GenBank/DDBJ databases">
        <title>Deep-cultivation of Planctomycetes and their phenomic and genomic characterization uncovers novel biology.</title>
        <authorList>
            <person name="Wiegand S."/>
            <person name="Jogler M."/>
            <person name="Boedeker C."/>
            <person name="Pinto D."/>
            <person name="Vollmers J."/>
            <person name="Rivas-Marin E."/>
            <person name="Kohn T."/>
            <person name="Peeters S.H."/>
            <person name="Heuer A."/>
            <person name="Rast P."/>
            <person name="Oberbeckmann S."/>
            <person name="Bunk B."/>
            <person name="Jeske O."/>
            <person name="Meyerdierks A."/>
            <person name="Storesund J.E."/>
            <person name="Kallscheuer N."/>
            <person name="Luecker S."/>
            <person name="Lage O.M."/>
            <person name="Pohl T."/>
            <person name="Merkel B.J."/>
            <person name="Hornburger P."/>
            <person name="Mueller R.-W."/>
            <person name="Bruemmer F."/>
            <person name="Labrenz M."/>
            <person name="Spormann A.M."/>
            <person name="Op den Camp H."/>
            <person name="Overmann J."/>
            <person name="Amann R."/>
            <person name="Jetten M.S.M."/>
            <person name="Mascher T."/>
            <person name="Medema M.H."/>
            <person name="Devos D.P."/>
            <person name="Kaster A.-K."/>
            <person name="Ovreas L."/>
            <person name="Rohde M."/>
            <person name="Galperin M.Y."/>
            <person name="Jogler C."/>
        </authorList>
    </citation>
    <scope>NUCLEOTIDE SEQUENCE [LARGE SCALE GENOMIC DNA]</scope>
    <source>
        <strain evidence="1 2">HG15A2</strain>
    </source>
</reference>